<keyword evidence="2" id="KW-1185">Reference proteome</keyword>
<reference evidence="2" key="1">
    <citation type="journal article" date="2011" name="Proc. Natl. Acad. Sci. U.S.A.">
        <title>Genomic insights into the physiology and ecology of the marine filamentous cyanobacterium Lyngbya majuscula.</title>
        <authorList>
            <person name="Jones A.C."/>
            <person name="Monroe E.A."/>
            <person name="Podell S."/>
            <person name="Hess W.R."/>
            <person name="Klages S."/>
            <person name="Esquenazi E."/>
            <person name="Niessen S."/>
            <person name="Hoover H."/>
            <person name="Rothmann M."/>
            <person name="Lasken R.S."/>
            <person name="Yates J.R.III."/>
            <person name="Reinhardt R."/>
            <person name="Kube M."/>
            <person name="Burkart M.D."/>
            <person name="Allen E.E."/>
            <person name="Dorrestein P.C."/>
            <person name="Gerwick W.H."/>
            <person name="Gerwick L."/>
        </authorList>
    </citation>
    <scope>NUCLEOTIDE SEQUENCE [LARGE SCALE GENOMIC DNA]</scope>
    <source>
        <strain evidence="2">3L</strain>
    </source>
</reference>
<evidence type="ECO:0008006" key="3">
    <source>
        <dbReference type="Google" id="ProtNLM"/>
    </source>
</evidence>
<dbReference type="SUPFAM" id="SSF51604">
    <property type="entry name" value="Enolase C-terminal domain-like"/>
    <property type="match status" value="1"/>
</dbReference>
<dbReference type="eggNOG" id="COG4948">
    <property type="taxonomic scope" value="Bacteria"/>
</dbReference>
<dbReference type="HOGENOM" id="CLU_2509041_0_0_3"/>
<name>F4XUE7_9CYAN</name>
<accession>F4XUE7</accession>
<dbReference type="AlphaFoldDB" id="F4XUE7"/>
<dbReference type="InterPro" id="IPR036849">
    <property type="entry name" value="Enolase-like_C_sf"/>
</dbReference>
<evidence type="ECO:0000313" key="1">
    <source>
        <dbReference type="EMBL" id="EGJ31772.1"/>
    </source>
</evidence>
<dbReference type="Proteomes" id="UP000003959">
    <property type="component" value="Unassembled WGS sequence"/>
</dbReference>
<proteinExistence type="predicted"/>
<dbReference type="EMBL" id="GL890931">
    <property type="protein sequence ID" value="EGJ31772.1"/>
    <property type="molecule type" value="Genomic_DNA"/>
</dbReference>
<evidence type="ECO:0000313" key="2">
    <source>
        <dbReference type="Proteomes" id="UP000003959"/>
    </source>
</evidence>
<protein>
    <recommendedName>
        <fullName evidence="3">Enolase C-terminal domain-containing protein</fullName>
    </recommendedName>
</protein>
<gene>
    <name evidence="1" type="ORF">LYNGBM3L_33460</name>
</gene>
<dbReference type="Gene3D" id="3.20.20.120">
    <property type="entry name" value="Enolase-like C-terminal domain"/>
    <property type="match status" value="1"/>
</dbReference>
<organism evidence="1 2">
    <name type="scientific">Moorena producens 3L</name>
    <dbReference type="NCBI Taxonomy" id="489825"/>
    <lineage>
        <taxon>Bacteria</taxon>
        <taxon>Bacillati</taxon>
        <taxon>Cyanobacteriota</taxon>
        <taxon>Cyanophyceae</taxon>
        <taxon>Coleofasciculales</taxon>
        <taxon>Coleofasciculaceae</taxon>
        <taxon>Moorena</taxon>
    </lineage>
</organism>
<sequence length="85" mass="8917">METGIRMNIEETGGSVIADTAAVHLAQATPRMFLRATWLCNDMLTIDTATGGARNQGGKTFAPEAPGLGVEPILDVLGEAIAVYK</sequence>